<reference evidence="1" key="1">
    <citation type="submission" date="2018-02" db="EMBL/GenBank/DDBJ databases">
        <title>Rhizophora mucronata_Transcriptome.</title>
        <authorList>
            <person name="Meera S.P."/>
            <person name="Sreeshan A."/>
            <person name="Augustine A."/>
        </authorList>
    </citation>
    <scope>NUCLEOTIDE SEQUENCE</scope>
    <source>
        <tissue evidence="1">Leaf</tissue>
    </source>
</reference>
<accession>A0A2P2IYN5</accession>
<protein>
    <submittedName>
        <fullName evidence="1">Uncharacterized protein</fullName>
    </submittedName>
</protein>
<dbReference type="EMBL" id="GGEC01005836">
    <property type="protein sequence ID" value="MBW86319.1"/>
    <property type="molecule type" value="Transcribed_RNA"/>
</dbReference>
<sequence length="71" mass="7806">MGLAQNHFISIASFLPSTSFQLCRAPLGLMLMRSMQCLISSSPIQSIEMVLVDTHNMISVNALNVNVKKLN</sequence>
<evidence type="ECO:0000313" key="1">
    <source>
        <dbReference type="EMBL" id="MBW86319.1"/>
    </source>
</evidence>
<proteinExistence type="predicted"/>
<name>A0A2P2IYN5_RHIMU</name>
<dbReference type="AlphaFoldDB" id="A0A2P2IYN5"/>
<organism evidence="1">
    <name type="scientific">Rhizophora mucronata</name>
    <name type="common">Asiatic mangrove</name>
    <dbReference type="NCBI Taxonomy" id="61149"/>
    <lineage>
        <taxon>Eukaryota</taxon>
        <taxon>Viridiplantae</taxon>
        <taxon>Streptophyta</taxon>
        <taxon>Embryophyta</taxon>
        <taxon>Tracheophyta</taxon>
        <taxon>Spermatophyta</taxon>
        <taxon>Magnoliopsida</taxon>
        <taxon>eudicotyledons</taxon>
        <taxon>Gunneridae</taxon>
        <taxon>Pentapetalae</taxon>
        <taxon>rosids</taxon>
        <taxon>fabids</taxon>
        <taxon>Malpighiales</taxon>
        <taxon>Rhizophoraceae</taxon>
        <taxon>Rhizophora</taxon>
    </lineage>
</organism>